<dbReference type="EMBL" id="CM003536">
    <property type="protein sequence ID" value="RCV40602.1"/>
    <property type="molecule type" value="Genomic_DNA"/>
</dbReference>
<dbReference type="EMBL" id="CM003536">
    <property type="protein sequence ID" value="RCV40603.1"/>
    <property type="molecule type" value="Genomic_DNA"/>
</dbReference>
<feature type="region of interest" description="Disordered" evidence="1">
    <location>
        <begin position="1"/>
        <end position="31"/>
    </location>
</feature>
<dbReference type="KEGG" id="sita:101779451"/>
<sequence>MAQLPTVQTPDLQIPKKRRGGQRFSMTNATPSVNPQVSISVSVCITCSAAAEQPCILGRRGKVGDGTNAISDLSFRQTMASRLLLQRIQSAGSLSGGHGRRQLLSFSCGEGLCSPLPPAGDRSVCSSAYGQIKMDTRITDHEPHLDRFSDPQVAHEDRQFIQFLDRMLDAIKNPQSLARIQRGKLANGLEALDDDI</sequence>
<evidence type="ECO:0000313" key="2">
    <source>
        <dbReference type="EMBL" id="RCV40603.1"/>
    </source>
</evidence>
<proteinExistence type="predicted"/>
<reference evidence="2" key="1">
    <citation type="journal article" date="2012" name="Nat. Biotechnol.">
        <title>Reference genome sequence of the model plant Setaria.</title>
        <authorList>
            <person name="Bennetzen J.L."/>
            <person name="Schmutz J."/>
            <person name="Wang H."/>
            <person name="Percifield R."/>
            <person name="Hawkins J."/>
            <person name="Pontaroli A.C."/>
            <person name="Estep M."/>
            <person name="Feng L."/>
            <person name="Vaughn J.N."/>
            <person name="Grimwood J."/>
            <person name="Jenkins J."/>
            <person name="Barry K."/>
            <person name="Lindquist E."/>
            <person name="Hellsten U."/>
            <person name="Deshpande S."/>
            <person name="Wang X."/>
            <person name="Wu X."/>
            <person name="Mitros T."/>
            <person name="Triplett J."/>
            <person name="Yang X."/>
            <person name="Ye C.Y."/>
            <person name="Mauro-Herrera M."/>
            <person name="Wang L."/>
            <person name="Li P."/>
            <person name="Sharma M."/>
            <person name="Sharma R."/>
            <person name="Ronald P.C."/>
            <person name="Panaud O."/>
            <person name="Kellogg E.A."/>
            <person name="Brutnell T.P."/>
            <person name="Doust A.N."/>
            <person name="Tuskan G.A."/>
            <person name="Rokhsar D."/>
            <person name="Devos K.M."/>
        </authorList>
    </citation>
    <scope>NUCLEOTIDE SEQUENCE [LARGE SCALE GENOMIC DNA]</scope>
    <source>
        <strain evidence="2">Yugu1</strain>
    </source>
</reference>
<name>A0A368SE14_SETIT</name>
<reference evidence="2" key="2">
    <citation type="submission" date="2015-07" db="EMBL/GenBank/DDBJ databases">
        <authorList>
            <person name="Noorani M."/>
        </authorList>
    </citation>
    <scope>NUCLEOTIDE SEQUENCE</scope>
    <source>
        <strain evidence="2">Yugu1</strain>
    </source>
</reference>
<gene>
    <name evidence="2" type="ORF">SETIT_9G068100v2</name>
</gene>
<accession>A0A368SE14</accession>
<organism evidence="2">
    <name type="scientific">Setaria italica</name>
    <name type="common">Foxtail millet</name>
    <name type="synonym">Panicum italicum</name>
    <dbReference type="NCBI Taxonomy" id="4555"/>
    <lineage>
        <taxon>Eukaryota</taxon>
        <taxon>Viridiplantae</taxon>
        <taxon>Streptophyta</taxon>
        <taxon>Embryophyta</taxon>
        <taxon>Tracheophyta</taxon>
        <taxon>Spermatophyta</taxon>
        <taxon>Magnoliopsida</taxon>
        <taxon>Liliopsida</taxon>
        <taxon>Poales</taxon>
        <taxon>Poaceae</taxon>
        <taxon>PACMAD clade</taxon>
        <taxon>Panicoideae</taxon>
        <taxon>Panicodae</taxon>
        <taxon>Paniceae</taxon>
        <taxon>Cenchrinae</taxon>
        <taxon>Setaria</taxon>
    </lineage>
</organism>
<feature type="compositionally biased region" description="Polar residues" evidence="1">
    <location>
        <begin position="1"/>
        <end position="11"/>
    </location>
</feature>
<dbReference type="AlphaFoldDB" id="A0A368SE14"/>
<dbReference type="OrthoDB" id="654165at2759"/>
<protein>
    <submittedName>
        <fullName evidence="2">Uncharacterized protein</fullName>
    </submittedName>
</protein>
<evidence type="ECO:0000256" key="1">
    <source>
        <dbReference type="SAM" id="MobiDB-lite"/>
    </source>
</evidence>